<feature type="coiled-coil region" evidence="1">
    <location>
        <begin position="198"/>
        <end position="225"/>
    </location>
</feature>
<name>A0ABQ8UAD4_9EUKA</name>
<accession>A0ABQ8UAD4</accession>
<reference evidence="3" key="1">
    <citation type="journal article" date="2022" name="bioRxiv">
        <title>Genomics of Preaxostyla Flagellates Illuminates Evolutionary Transitions and the Path Towards Mitochondrial Loss.</title>
        <authorList>
            <person name="Novak L.V.F."/>
            <person name="Treitli S.C."/>
            <person name="Pyrih J."/>
            <person name="Halakuc P."/>
            <person name="Pipaliya S.V."/>
            <person name="Vacek V."/>
            <person name="Brzon O."/>
            <person name="Soukal P."/>
            <person name="Eme L."/>
            <person name="Dacks J.B."/>
            <person name="Karnkowska A."/>
            <person name="Elias M."/>
            <person name="Hampl V."/>
        </authorList>
    </citation>
    <scope>NUCLEOTIDE SEQUENCE</scope>
    <source>
        <strain evidence="3">RCP-MX</strain>
    </source>
</reference>
<feature type="region of interest" description="Disordered" evidence="2">
    <location>
        <begin position="254"/>
        <end position="275"/>
    </location>
</feature>
<feature type="compositionally biased region" description="Basic residues" evidence="2">
    <location>
        <begin position="266"/>
        <end position="275"/>
    </location>
</feature>
<organism evidence="3 4">
    <name type="scientific">Paratrimastix pyriformis</name>
    <dbReference type="NCBI Taxonomy" id="342808"/>
    <lineage>
        <taxon>Eukaryota</taxon>
        <taxon>Metamonada</taxon>
        <taxon>Preaxostyla</taxon>
        <taxon>Paratrimastigidae</taxon>
        <taxon>Paratrimastix</taxon>
    </lineage>
</organism>
<evidence type="ECO:0000256" key="2">
    <source>
        <dbReference type="SAM" id="MobiDB-lite"/>
    </source>
</evidence>
<dbReference type="Gene3D" id="3.40.50.300">
    <property type="entry name" value="P-loop containing nucleotide triphosphate hydrolases"/>
    <property type="match status" value="1"/>
</dbReference>
<keyword evidence="1" id="KW-0175">Coiled coil</keyword>
<sequence length="275" mass="30824">MSLIRACLEAGQLYIHRSGRTARAGQEGFAVMLVSPGEQALYKTICATLKLPRLSPASPGWDLGSPFSPPVAFLGAPDGVPALAIDASYMPGIRKRVSLAHQIEKLQEQTQKAENLHCHRCARAVLRIASGFSPPIEGPCYSPRSLIWWGWGWGAVQVMSKVNWFEKAAKEAELEVDDETMEEFSRSLDEHGQGLAPHQRMQRNRRDVTAQLERLKAELKELSKQPIVPRELSLKYPTAIPEVLAAVLRQGRQSVMEAEEEQRAQVRARRKRTRR</sequence>
<dbReference type="InterPro" id="IPR027417">
    <property type="entry name" value="P-loop_NTPase"/>
</dbReference>
<dbReference type="EMBL" id="JAPMOS010000076">
    <property type="protein sequence ID" value="KAJ4456265.1"/>
    <property type="molecule type" value="Genomic_DNA"/>
</dbReference>
<keyword evidence="4" id="KW-1185">Reference proteome</keyword>
<evidence type="ECO:0000313" key="3">
    <source>
        <dbReference type="EMBL" id="KAJ4456265.1"/>
    </source>
</evidence>
<proteinExistence type="predicted"/>
<comment type="caution">
    <text evidence="3">The sequence shown here is derived from an EMBL/GenBank/DDBJ whole genome shotgun (WGS) entry which is preliminary data.</text>
</comment>
<dbReference type="SUPFAM" id="SSF52540">
    <property type="entry name" value="P-loop containing nucleoside triphosphate hydrolases"/>
    <property type="match status" value="1"/>
</dbReference>
<evidence type="ECO:0000256" key="1">
    <source>
        <dbReference type="SAM" id="Coils"/>
    </source>
</evidence>
<protein>
    <submittedName>
        <fullName evidence="3">Uncharacterized protein</fullName>
    </submittedName>
</protein>
<gene>
    <name evidence="3" type="ORF">PAPYR_8557</name>
</gene>
<dbReference type="Proteomes" id="UP001141327">
    <property type="component" value="Unassembled WGS sequence"/>
</dbReference>
<evidence type="ECO:0000313" key="4">
    <source>
        <dbReference type="Proteomes" id="UP001141327"/>
    </source>
</evidence>